<dbReference type="CDD" id="cd20558">
    <property type="entry name" value="CYCLIN_ScPCL7-like"/>
    <property type="match status" value="1"/>
</dbReference>
<proteinExistence type="predicted"/>
<evidence type="ECO:0000256" key="1">
    <source>
        <dbReference type="SAM" id="MobiDB-lite"/>
    </source>
</evidence>
<accession>A0AB34JDA0</accession>
<dbReference type="SUPFAM" id="SSF47954">
    <property type="entry name" value="Cyclin-like"/>
    <property type="match status" value="1"/>
</dbReference>
<dbReference type="Gene3D" id="1.10.472.10">
    <property type="entry name" value="Cyclin-like"/>
    <property type="match status" value="1"/>
</dbReference>
<evidence type="ECO:0000313" key="2">
    <source>
        <dbReference type="EMBL" id="KAL1518806.1"/>
    </source>
</evidence>
<feature type="region of interest" description="Disordered" evidence="1">
    <location>
        <begin position="294"/>
        <end position="320"/>
    </location>
</feature>
<dbReference type="PANTHER" id="PTHR15615">
    <property type="match status" value="1"/>
</dbReference>
<comment type="caution">
    <text evidence="2">The sequence shown here is derived from an EMBL/GenBank/DDBJ whole genome shotgun (WGS) entry which is preliminary data.</text>
</comment>
<dbReference type="Proteomes" id="UP001515480">
    <property type="component" value="Unassembled WGS sequence"/>
</dbReference>
<keyword evidence="3" id="KW-1185">Reference proteome</keyword>
<dbReference type="Pfam" id="PF08613">
    <property type="entry name" value="Cyclin"/>
    <property type="match status" value="1"/>
</dbReference>
<sequence>MRSSKELPGGERHLVEWLVEQGFYALWKEEDGVKTAGYESQRAGAEQLEDEAVWQRRMLFTFGQVLEHVCLVNTAHTPPSPRTTFDASAMPAISVLNYLVRIKRYAKFDFSCFLIAATYMSRLCQADVALCPTLRNVHRILLISLSIAAKIHSDRQQSKFNLFMSRCGGIELSELNVLELDICRRLNWELQPSLEDFSRLRYALEAITPSYWDHWCVPSCPSSAVDPSMQTVAIARSPSSVADDAIHSSLLRFPEIAAAKQAKEATLETSEFRKQESKCSPLRMRDAPAATKGLANEHVGKHSRTKERTMMPYPPQVVGT</sequence>
<name>A0AB34JDA0_PRYPA</name>
<dbReference type="AlphaFoldDB" id="A0AB34JDA0"/>
<dbReference type="InterPro" id="IPR036915">
    <property type="entry name" value="Cyclin-like_sf"/>
</dbReference>
<organism evidence="2 3">
    <name type="scientific">Prymnesium parvum</name>
    <name type="common">Toxic golden alga</name>
    <dbReference type="NCBI Taxonomy" id="97485"/>
    <lineage>
        <taxon>Eukaryota</taxon>
        <taxon>Haptista</taxon>
        <taxon>Haptophyta</taxon>
        <taxon>Prymnesiophyceae</taxon>
        <taxon>Prymnesiales</taxon>
        <taxon>Prymnesiaceae</taxon>
        <taxon>Prymnesium</taxon>
    </lineage>
</organism>
<dbReference type="PANTHER" id="PTHR15615:SF108">
    <property type="entry name" value="PROTEIN CNPPD1"/>
    <property type="match status" value="1"/>
</dbReference>
<dbReference type="EMBL" id="JBGBPQ010000010">
    <property type="protein sequence ID" value="KAL1518806.1"/>
    <property type="molecule type" value="Genomic_DNA"/>
</dbReference>
<evidence type="ECO:0008006" key="4">
    <source>
        <dbReference type="Google" id="ProtNLM"/>
    </source>
</evidence>
<dbReference type="InterPro" id="IPR013922">
    <property type="entry name" value="Cyclin_PHO80-like"/>
</dbReference>
<protein>
    <recommendedName>
        <fullName evidence="4">Cyclin</fullName>
    </recommendedName>
</protein>
<dbReference type="GO" id="GO:0019901">
    <property type="term" value="F:protein kinase binding"/>
    <property type="evidence" value="ECO:0007669"/>
    <property type="project" value="InterPro"/>
</dbReference>
<reference evidence="2 3" key="1">
    <citation type="journal article" date="2024" name="Science">
        <title>Giant polyketide synthase enzymes in the biosynthesis of giant marine polyether toxins.</title>
        <authorList>
            <person name="Fallon T.R."/>
            <person name="Shende V.V."/>
            <person name="Wierzbicki I.H."/>
            <person name="Pendleton A.L."/>
            <person name="Watervoot N.F."/>
            <person name="Auber R.P."/>
            <person name="Gonzalez D.J."/>
            <person name="Wisecaver J.H."/>
            <person name="Moore B.S."/>
        </authorList>
    </citation>
    <scope>NUCLEOTIDE SEQUENCE [LARGE SCALE GENOMIC DNA]</scope>
    <source>
        <strain evidence="2 3">12B1</strain>
    </source>
</reference>
<gene>
    <name evidence="2" type="ORF">AB1Y20_003086</name>
</gene>
<evidence type="ECO:0000313" key="3">
    <source>
        <dbReference type="Proteomes" id="UP001515480"/>
    </source>
</evidence>